<evidence type="ECO:0000256" key="4">
    <source>
        <dbReference type="ARBA" id="ARBA00022729"/>
    </source>
</evidence>
<keyword evidence="4 5" id="KW-0732">Signal</keyword>
<dbReference type="Gene3D" id="2.70.50.50">
    <property type="entry name" value="chitin-binding protein cbp21"/>
    <property type="match status" value="1"/>
</dbReference>
<dbReference type="Pfam" id="PF18416">
    <property type="entry name" value="GbpA_2"/>
    <property type="match status" value="1"/>
</dbReference>
<dbReference type="Proteomes" id="UP001249822">
    <property type="component" value="Unassembled WGS sequence"/>
</dbReference>
<feature type="chain" id="PRO_5044238320" evidence="5">
    <location>
        <begin position="22"/>
        <end position="489"/>
    </location>
</feature>
<dbReference type="Pfam" id="PF03067">
    <property type="entry name" value="LPMO_10"/>
    <property type="match status" value="1"/>
</dbReference>
<keyword evidence="2" id="KW-0964">Secreted</keyword>
<gene>
    <name evidence="9" type="primary">gbpA</name>
    <name evidence="9" type="ORF">PTQ40_06580</name>
</gene>
<dbReference type="InterPro" id="IPR054063">
    <property type="entry name" value="GbpA_D3"/>
</dbReference>
<accession>A0AB35PR13</accession>
<dbReference type="RefSeq" id="WP_038423978.1">
    <property type="nucleotide sequence ID" value="NZ_CABGTM010000008.1"/>
</dbReference>
<evidence type="ECO:0000313" key="9">
    <source>
        <dbReference type="EMBL" id="MDS7898650.1"/>
    </source>
</evidence>
<dbReference type="InterPro" id="IPR051024">
    <property type="entry name" value="GlcNAc_Chitin_IntDeg"/>
</dbReference>
<dbReference type="GO" id="GO:0008061">
    <property type="term" value="F:chitin binding"/>
    <property type="evidence" value="ECO:0007669"/>
    <property type="project" value="UniProtKB-KW"/>
</dbReference>
<keyword evidence="3" id="KW-0147">Chitin-binding</keyword>
<evidence type="ECO:0000259" key="6">
    <source>
        <dbReference type="Pfam" id="PF03067"/>
    </source>
</evidence>
<name>A0AB35PR13_9ENTR</name>
<organism evidence="9 10">
    <name type="scientific">Klebsiella michiganensis</name>
    <dbReference type="NCBI Taxonomy" id="1134687"/>
    <lineage>
        <taxon>Bacteria</taxon>
        <taxon>Pseudomonadati</taxon>
        <taxon>Pseudomonadota</taxon>
        <taxon>Gammaproteobacteria</taxon>
        <taxon>Enterobacterales</taxon>
        <taxon>Enterobacteriaceae</taxon>
        <taxon>Klebsiella/Raoultella group</taxon>
        <taxon>Klebsiella</taxon>
    </lineage>
</organism>
<evidence type="ECO:0000256" key="2">
    <source>
        <dbReference type="ARBA" id="ARBA00022525"/>
    </source>
</evidence>
<feature type="domain" description="GlcNAc-binding protein A third" evidence="8">
    <location>
        <begin position="325"/>
        <end position="406"/>
    </location>
</feature>
<proteinExistence type="predicted"/>
<reference evidence="9" key="1">
    <citation type="journal article" date="2023" name="Front. Microbiol.">
        <title>Genomic characterization of carbapenem-resistant Klebsiella oxytoca complex in China: a multi-center study.</title>
        <authorList>
            <person name="Wan W."/>
            <person name="Yang X."/>
            <person name="Yu H."/>
            <person name="Wang M."/>
            <person name="Jia W."/>
            <person name="Huang B."/>
            <person name="Qu F."/>
            <person name="Shan B."/>
            <person name="Tang Y.W."/>
            <person name="Chen L."/>
            <person name="Du H."/>
        </authorList>
    </citation>
    <scope>NUCLEOTIDE SEQUENCE</scope>
    <source>
        <strain evidence="9">HD1688</strain>
    </source>
</reference>
<evidence type="ECO:0000256" key="5">
    <source>
        <dbReference type="SAM" id="SignalP"/>
    </source>
</evidence>
<dbReference type="PANTHER" id="PTHR34823:SF1">
    <property type="entry name" value="CHITIN-BINDING TYPE-4 DOMAIN-CONTAINING PROTEIN"/>
    <property type="match status" value="1"/>
</dbReference>
<protein>
    <submittedName>
        <fullName evidence="9">N-acetylglucosamine-binding protein GbpA</fullName>
    </submittedName>
</protein>
<evidence type="ECO:0000256" key="1">
    <source>
        <dbReference type="ARBA" id="ARBA00004613"/>
    </source>
</evidence>
<dbReference type="FunFam" id="2.70.50.50:FF:000001">
    <property type="entry name" value="Chitin-binding protein"/>
    <property type="match status" value="1"/>
</dbReference>
<feature type="signal peptide" evidence="5">
    <location>
        <begin position="1"/>
        <end position="21"/>
    </location>
</feature>
<dbReference type="GO" id="GO:0005576">
    <property type="term" value="C:extracellular region"/>
    <property type="evidence" value="ECO:0007669"/>
    <property type="project" value="UniProtKB-SubCell"/>
</dbReference>
<dbReference type="Gene3D" id="2.60.40.2550">
    <property type="match status" value="1"/>
</dbReference>
<evidence type="ECO:0000259" key="7">
    <source>
        <dbReference type="Pfam" id="PF18416"/>
    </source>
</evidence>
<dbReference type="SUPFAM" id="SSF81296">
    <property type="entry name" value="E set domains"/>
    <property type="match status" value="1"/>
</dbReference>
<evidence type="ECO:0000259" key="8">
    <source>
        <dbReference type="Pfam" id="PF21868"/>
    </source>
</evidence>
<dbReference type="InterPro" id="IPR014756">
    <property type="entry name" value="Ig_E-set"/>
</dbReference>
<dbReference type="NCBIfam" id="NF009690">
    <property type="entry name" value="PRK13211.1"/>
    <property type="match status" value="1"/>
</dbReference>
<dbReference type="AlphaFoldDB" id="A0AB35PR13"/>
<comment type="caution">
    <text evidence="9">The sequence shown here is derived from an EMBL/GenBank/DDBJ whole genome shotgun (WGS) entry which is preliminary data.</text>
</comment>
<dbReference type="EMBL" id="JAQSKY010000004">
    <property type="protein sequence ID" value="MDS7898650.1"/>
    <property type="molecule type" value="Genomic_DNA"/>
</dbReference>
<feature type="domain" description="N-acetylglucosamine binding protein A" evidence="7">
    <location>
        <begin position="210"/>
        <end position="301"/>
    </location>
</feature>
<dbReference type="InterPro" id="IPR004302">
    <property type="entry name" value="Cellulose/chitin-bd_N"/>
</dbReference>
<dbReference type="Gene3D" id="3.30.70.2150">
    <property type="match status" value="1"/>
</dbReference>
<dbReference type="Pfam" id="PF21868">
    <property type="entry name" value="GbpA_D3"/>
    <property type="match status" value="1"/>
</dbReference>
<sequence>MKVKKISLYTATLLFTSSALAHGYVESPPSRAYQCHLGKNTDCGSVQWEPQSVEQASGFPEGAMPPDGKLASAGKSNFSQLDSQSPTRWAKTTIKSGKNNFVWHHSAPHRTTNWRYYITKQNWDQNKPLTRSDFESKPFCQIDGNGATPAVQVTHSCNVPDRTGYQVIYAVWEIADTANSFYQAIDVDFGGASDETENESLWTTQLAGQLSGKDLHAGDKVIAHFFNASGEVHSLQTELTIASEAQGKSSQWSYDLAEAINTAHQGKLRAGVKGSDGNITPLHGVNQVYVPKDSTVQSVTLTYAESQSDDIVEESLSVTNVNATKIANGKATVTFNATARGKMHLTATVNDHAGTQKGSIQQTIDNRSLTVSIPLTNVQAGHHMLRYSASNAQGATLSQGVIDLMLEESTVQPDPTPTPAPAGNYDYTFPDNLKSYKAGTKVMQPKNGKVYQCRPFPYSGYCVQWSQYATQFEPGTGSDWAMAWTEVTH</sequence>
<dbReference type="KEGG" id="kom:HR38_08000"/>
<dbReference type="CDD" id="cd21177">
    <property type="entry name" value="LPMO_AA10"/>
    <property type="match status" value="1"/>
</dbReference>
<evidence type="ECO:0000256" key="3">
    <source>
        <dbReference type="ARBA" id="ARBA00022669"/>
    </source>
</evidence>
<dbReference type="PANTHER" id="PTHR34823">
    <property type="entry name" value="GLCNAC-BINDING PROTEIN A"/>
    <property type="match status" value="1"/>
</dbReference>
<dbReference type="InterPro" id="IPR041029">
    <property type="entry name" value="GbpA_2"/>
</dbReference>
<reference evidence="9" key="2">
    <citation type="submission" date="2023-01" db="EMBL/GenBank/DDBJ databases">
        <authorList>
            <person name="Du H."/>
            <person name="Wan W."/>
        </authorList>
    </citation>
    <scope>NUCLEOTIDE SEQUENCE</scope>
    <source>
        <strain evidence="9">HD1688</strain>
    </source>
</reference>
<feature type="domain" description="Chitin-binding type-4" evidence="6">
    <location>
        <begin position="22"/>
        <end position="187"/>
    </location>
</feature>
<comment type="subcellular location">
    <subcellularLocation>
        <location evidence="1">Secreted</location>
    </subcellularLocation>
</comment>
<evidence type="ECO:0000313" key="10">
    <source>
        <dbReference type="Proteomes" id="UP001249822"/>
    </source>
</evidence>